<dbReference type="InterPro" id="IPR000182">
    <property type="entry name" value="GNAT_dom"/>
</dbReference>
<name>A0ABS9GUA0_9BACL</name>
<proteinExistence type="predicted"/>
<sequence>MKIIHTDERSRKTVKEFLAQHWGSSRIVVSTGTYQCERLDGFIAINDSDEMIGLITYIVLDDYMEVISFDSVYENSGTGTKLLDTLERFAVSLNLRAIQLITTNDNLNALGFYQKRGFQIMDVYPNSVANARKIKPEIPLVAENNIPIRDELLLIKPLHETKGK</sequence>
<accession>A0ABS9GUA0</accession>
<dbReference type="EMBL" id="JAKIJS010000001">
    <property type="protein sequence ID" value="MCF6136414.1"/>
    <property type="molecule type" value="Genomic_DNA"/>
</dbReference>
<dbReference type="SUPFAM" id="SSF55729">
    <property type="entry name" value="Acyl-CoA N-acyltransferases (Nat)"/>
    <property type="match status" value="1"/>
</dbReference>
<dbReference type="Proteomes" id="UP001649381">
    <property type="component" value="Unassembled WGS sequence"/>
</dbReference>
<reference evidence="2 3" key="1">
    <citation type="submission" date="2022-01" db="EMBL/GenBank/DDBJ databases">
        <title>Alkalihalobacillus sp. EGI L200015, a novel bacterium isolated from a salt lake sediment.</title>
        <authorList>
            <person name="Gao L."/>
            <person name="Fang B.-Z."/>
            <person name="Li W.-J."/>
        </authorList>
    </citation>
    <scope>NUCLEOTIDE SEQUENCE [LARGE SCALE GENOMIC DNA]</scope>
    <source>
        <strain evidence="2 3">KCTC 12718</strain>
    </source>
</reference>
<dbReference type="RefSeq" id="WP_236331073.1">
    <property type="nucleotide sequence ID" value="NZ_JAKIJS010000001.1"/>
</dbReference>
<evidence type="ECO:0000259" key="1">
    <source>
        <dbReference type="PROSITE" id="PS51186"/>
    </source>
</evidence>
<gene>
    <name evidence="2" type="ORF">L2716_01645</name>
</gene>
<dbReference type="Pfam" id="PF00583">
    <property type="entry name" value="Acetyltransf_1"/>
    <property type="match status" value="1"/>
</dbReference>
<feature type="domain" description="N-acetyltransferase" evidence="1">
    <location>
        <begin position="1"/>
        <end position="141"/>
    </location>
</feature>
<comment type="caution">
    <text evidence="2">The sequence shown here is derived from an EMBL/GenBank/DDBJ whole genome shotgun (WGS) entry which is preliminary data.</text>
</comment>
<evidence type="ECO:0000313" key="2">
    <source>
        <dbReference type="EMBL" id="MCF6136414.1"/>
    </source>
</evidence>
<protein>
    <submittedName>
        <fullName evidence="2">GNAT family N-acetyltransferase</fullName>
    </submittedName>
</protein>
<evidence type="ECO:0000313" key="3">
    <source>
        <dbReference type="Proteomes" id="UP001649381"/>
    </source>
</evidence>
<keyword evidence="3" id="KW-1185">Reference proteome</keyword>
<organism evidence="2 3">
    <name type="scientific">Pseudalkalibacillus berkeleyi</name>
    <dbReference type="NCBI Taxonomy" id="1069813"/>
    <lineage>
        <taxon>Bacteria</taxon>
        <taxon>Bacillati</taxon>
        <taxon>Bacillota</taxon>
        <taxon>Bacilli</taxon>
        <taxon>Bacillales</taxon>
        <taxon>Fictibacillaceae</taxon>
        <taxon>Pseudalkalibacillus</taxon>
    </lineage>
</organism>
<dbReference type="PROSITE" id="PS51186">
    <property type="entry name" value="GNAT"/>
    <property type="match status" value="1"/>
</dbReference>
<dbReference type="Gene3D" id="3.40.630.30">
    <property type="match status" value="1"/>
</dbReference>
<dbReference type="InterPro" id="IPR016181">
    <property type="entry name" value="Acyl_CoA_acyltransferase"/>
</dbReference>